<dbReference type="InterPro" id="IPR000055">
    <property type="entry name" value="Restrct_endonuc_typeI_TRD"/>
</dbReference>
<evidence type="ECO:0000259" key="4">
    <source>
        <dbReference type="Pfam" id="PF01420"/>
    </source>
</evidence>
<name>A0AAU7BSX4_9FLAO</name>
<dbReference type="PANTHER" id="PTHR30408">
    <property type="entry name" value="TYPE-1 RESTRICTION ENZYME ECOKI SPECIFICITY PROTEIN"/>
    <property type="match status" value="1"/>
</dbReference>
<proteinExistence type="inferred from homology"/>
<dbReference type="RefSeq" id="WP_347923352.1">
    <property type="nucleotide sequence ID" value="NZ_CP157199.1"/>
</dbReference>
<accession>A0AAU7BSX4</accession>
<dbReference type="Pfam" id="PF01420">
    <property type="entry name" value="Methylase_S"/>
    <property type="match status" value="2"/>
</dbReference>
<dbReference type="Gene3D" id="1.10.287.1120">
    <property type="entry name" value="Bipartite methylase S protein"/>
    <property type="match status" value="1"/>
</dbReference>
<gene>
    <name evidence="5" type="ORF">ABGB03_14605</name>
</gene>
<protein>
    <submittedName>
        <fullName evidence="5">Restriction endonuclease subunit S</fullName>
    </submittedName>
</protein>
<keyword evidence="2" id="KW-0680">Restriction system</keyword>
<dbReference type="PANTHER" id="PTHR30408:SF12">
    <property type="entry name" value="TYPE I RESTRICTION ENZYME MJAVIII SPECIFICITY SUBUNIT"/>
    <property type="match status" value="1"/>
</dbReference>
<keyword evidence="3" id="KW-0238">DNA-binding</keyword>
<dbReference type="GO" id="GO:0009307">
    <property type="term" value="P:DNA restriction-modification system"/>
    <property type="evidence" value="ECO:0007669"/>
    <property type="project" value="UniProtKB-KW"/>
</dbReference>
<feature type="domain" description="Type I restriction modification DNA specificity" evidence="4">
    <location>
        <begin position="220"/>
        <end position="393"/>
    </location>
</feature>
<dbReference type="GO" id="GO:0004519">
    <property type="term" value="F:endonuclease activity"/>
    <property type="evidence" value="ECO:0007669"/>
    <property type="project" value="UniProtKB-KW"/>
</dbReference>
<dbReference type="Gene3D" id="3.90.220.20">
    <property type="entry name" value="DNA methylase specificity domains"/>
    <property type="match status" value="2"/>
</dbReference>
<evidence type="ECO:0000256" key="1">
    <source>
        <dbReference type="ARBA" id="ARBA00010923"/>
    </source>
</evidence>
<dbReference type="REBASE" id="836050">
    <property type="entry name" value="S.PspSW4ORF14610P"/>
</dbReference>
<dbReference type="EMBL" id="CP157199">
    <property type="protein sequence ID" value="XBG61080.1"/>
    <property type="molecule type" value="Genomic_DNA"/>
</dbReference>
<dbReference type="CDD" id="cd17283">
    <property type="entry name" value="RMtype1_S_Hpy180ORF7835P_TRD2-CR2_like"/>
    <property type="match status" value="1"/>
</dbReference>
<keyword evidence="5" id="KW-0378">Hydrolase</keyword>
<evidence type="ECO:0000313" key="5">
    <source>
        <dbReference type="EMBL" id="XBG61080.1"/>
    </source>
</evidence>
<sequence length="408" mass="46415">MSEFIQKPKLRFQEFKDEWIKQKLSSRMEVFRGASPRPKGDPKYYGGKVPRLMIEDATRDGKYVYPSIDSLTLDGAKKSRFLVKGNVVLSCSGTNVAIPTILAVDACIHDGWLGFKNLKEVNSEFLYYLFLRLYEKMQGEATTGGVFNNLTTSILRDLKLNFTGLNEQIKIASFLREVDVKTSRLKNKISLLEQYKKGIMQLLFSQELRFKNEVGNNYTNWEENSIGNIFYSEKGNGIPKGELTEKGKRKCILYGELYTKYNEVIFDVESRTNSGNGLDSKKGDLLIPSSTTTTGIDLANVTALNFENVKIGGDIIVLRSNQKINNVFYAYYLSNFKKYKIASRAQGITIVHLYFSSIKDIVIDVPSLDEQTKIANFLSVIDDKIRLVNTQLENTQQFKKGLLQQMFV</sequence>
<keyword evidence="5" id="KW-0255">Endonuclease</keyword>
<organism evidence="5">
    <name type="scientific">Pontimicrobium sp. SW4</name>
    <dbReference type="NCBI Taxonomy" id="3153519"/>
    <lineage>
        <taxon>Bacteria</taxon>
        <taxon>Pseudomonadati</taxon>
        <taxon>Bacteroidota</taxon>
        <taxon>Flavobacteriia</taxon>
        <taxon>Flavobacteriales</taxon>
        <taxon>Flavobacteriaceae</taxon>
        <taxon>Pontimicrobium</taxon>
    </lineage>
</organism>
<evidence type="ECO:0000256" key="3">
    <source>
        <dbReference type="ARBA" id="ARBA00023125"/>
    </source>
</evidence>
<reference evidence="5" key="1">
    <citation type="submission" date="2024-05" db="EMBL/GenBank/DDBJ databases">
        <title>Pontimicrobium maritimus sp. nov., isolated form sea water.</title>
        <authorList>
            <person name="Muhammad N."/>
            <person name="Vuong T.Q."/>
            <person name="Han H.L."/>
            <person name="Kim S.-G."/>
        </authorList>
    </citation>
    <scope>NUCLEOTIDE SEQUENCE</scope>
    <source>
        <strain evidence="5">SW4</strain>
    </source>
</reference>
<comment type="similarity">
    <text evidence="1">Belongs to the type-I restriction system S methylase family.</text>
</comment>
<dbReference type="InterPro" id="IPR052021">
    <property type="entry name" value="Type-I_RS_S_subunit"/>
</dbReference>
<dbReference type="InterPro" id="IPR044946">
    <property type="entry name" value="Restrct_endonuc_typeI_TRD_sf"/>
</dbReference>
<keyword evidence="5" id="KW-0540">Nuclease</keyword>
<evidence type="ECO:0000256" key="2">
    <source>
        <dbReference type="ARBA" id="ARBA00022747"/>
    </source>
</evidence>
<dbReference type="SUPFAM" id="SSF116734">
    <property type="entry name" value="DNA methylase specificity domain"/>
    <property type="match status" value="2"/>
</dbReference>
<dbReference type="AlphaFoldDB" id="A0AAU7BSX4"/>
<feature type="domain" description="Type I restriction modification DNA specificity" evidence="4">
    <location>
        <begin position="46"/>
        <end position="189"/>
    </location>
</feature>
<dbReference type="GO" id="GO:0003677">
    <property type="term" value="F:DNA binding"/>
    <property type="evidence" value="ECO:0007669"/>
    <property type="project" value="UniProtKB-KW"/>
</dbReference>